<feature type="domain" description="DUF4123" evidence="1">
    <location>
        <begin position="37"/>
        <end position="162"/>
    </location>
</feature>
<proteinExistence type="predicted"/>
<accession>A0A451EQQ1</accession>
<sequence>MLKNSCRVQCDDVGGLVMNNPANLPVNPIKNSQLYSYAIVDCAQLEDDFYAIFIQQYAQYATNTTQSTQIESLFKGTLDEPSAKAGPVLIKLDITQDSPLRQKLLRLEQQSPAVLWLWTKLDFYHLAERTLKPLLYGQLEDQSEVLIRYYDPRCTENLCKLFKEDPTTAKLINQISAWAYQEDGEYRYLIT</sequence>
<name>A0A451EQQ1_9GAMM</name>
<evidence type="ECO:0000313" key="2">
    <source>
        <dbReference type="EMBL" id="AZS52178.1"/>
    </source>
</evidence>
<protein>
    <submittedName>
        <fullName evidence="2">DUF4123 domain-containing protein</fullName>
    </submittedName>
</protein>
<dbReference type="KEGG" id="emo:DM558_05105"/>
<dbReference type="Proteomes" id="UP000273143">
    <property type="component" value="Chromosome"/>
</dbReference>
<organism evidence="2 3">
    <name type="scientific">Entomomonas moraniae</name>
    <dbReference type="NCBI Taxonomy" id="2213226"/>
    <lineage>
        <taxon>Bacteria</taxon>
        <taxon>Pseudomonadati</taxon>
        <taxon>Pseudomonadota</taxon>
        <taxon>Gammaproteobacteria</taxon>
        <taxon>Pseudomonadales</taxon>
        <taxon>Pseudomonadaceae</taxon>
        <taxon>Entomomonas</taxon>
    </lineage>
</organism>
<reference evidence="3" key="1">
    <citation type="submission" date="2018-06" db="EMBL/GenBank/DDBJ databases">
        <title>Complete genome of Pseudomonas insecticola strain QZS01.</title>
        <authorList>
            <person name="Wang J."/>
            <person name="Su Q."/>
        </authorList>
    </citation>
    <scope>NUCLEOTIDE SEQUENCE [LARGE SCALE GENOMIC DNA]</scope>
    <source>
        <strain evidence="3">QZS01</strain>
    </source>
</reference>
<gene>
    <name evidence="2" type="ORF">DM558_05105</name>
</gene>
<keyword evidence="3" id="KW-1185">Reference proteome</keyword>
<dbReference type="Pfam" id="PF13503">
    <property type="entry name" value="DUF4123"/>
    <property type="match status" value="1"/>
</dbReference>
<dbReference type="InterPro" id="IPR025391">
    <property type="entry name" value="DUF4123"/>
</dbReference>
<evidence type="ECO:0000313" key="3">
    <source>
        <dbReference type="Proteomes" id="UP000273143"/>
    </source>
</evidence>
<dbReference type="EMBL" id="CP029822">
    <property type="protein sequence ID" value="AZS52178.1"/>
    <property type="molecule type" value="Genomic_DNA"/>
</dbReference>
<evidence type="ECO:0000259" key="1">
    <source>
        <dbReference type="Pfam" id="PF13503"/>
    </source>
</evidence>
<dbReference type="AlphaFoldDB" id="A0A451EQQ1"/>